<keyword evidence="5 6" id="KW-1015">Disulfide bond</keyword>
<evidence type="ECO:0000256" key="3">
    <source>
        <dbReference type="ARBA" id="ARBA00022525"/>
    </source>
</evidence>
<comment type="subcellular location">
    <subcellularLocation>
        <location evidence="1 6">Secreted</location>
    </subcellularLocation>
</comment>
<keyword evidence="9" id="KW-1185">Reference proteome</keyword>
<evidence type="ECO:0000256" key="1">
    <source>
        <dbReference type="ARBA" id="ARBA00004613"/>
    </source>
</evidence>
<dbReference type="GO" id="GO:0052040">
    <property type="term" value="P:symbiont-mediated perturbation of host programmed cell death"/>
    <property type="evidence" value="ECO:0007669"/>
    <property type="project" value="UniProtKB-UniRule"/>
</dbReference>
<comment type="similarity">
    <text evidence="2 6">Belongs to the elicitin family.</text>
</comment>
<organism evidence="8 9">
    <name type="scientific">Phytophthora sojae (strain P6497)</name>
    <name type="common">Soybean stem and root rot agent</name>
    <name type="synonym">Phytophthora megasperma f. sp. glycines</name>
    <dbReference type="NCBI Taxonomy" id="1094619"/>
    <lineage>
        <taxon>Eukaryota</taxon>
        <taxon>Sar</taxon>
        <taxon>Stramenopiles</taxon>
        <taxon>Oomycota</taxon>
        <taxon>Peronosporomycetes</taxon>
        <taxon>Peronosporales</taxon>
        <taxon>Peronosporaceae</taxon>
        <taxon>Phytophthora</taxon>
    </lineage>
</organism>
<dbReference type="InParanoid" id="G4Z4E1"/>
<evidence type="ECO:0000256" key="2">
    <source>
        <dbReference type="ARBA" id="ARBA00009544"/>
    </source>
</evidence>
<keyword evidence="4 6" id="KW-0928">Hypersensitive response elicitation</keyword>
<dbReference type="InterPro" id="IPR002200">
    <property type="entry name" value="Elicitin"/>
</dbReference>
<reference evidence="8 9" key="1">
    <citation type="journal article" date="2006" name="Science">
        <title>Phytophthora genome sequences uncover evolutionary origins and mechanisms of pathogenesis.</title>
        <authorList>
            <person name="Tyler B.M."/>
            <person name="Tripathy S."/>
            <person name="Zhang X."/>
            <person name="Dehal P."/>
            <person name="Jiang R.H."/>
            <person name="Aerts A."/>
            <person name="Arredondo F.D."/>
            <person name="Baxter L."/>
            <person name="Bensasson D."/>
            <person name="Beynon J.L."/>
            <person name="Chapman J."/>
            <person name="Damasceno C.M."/>
            <person name="Dorrance A.E."/>
            <person name="Dou D."/>
            <person name="Dickerman A.W."/>
            <person name="Dubchak I.L."/>
            <person name="Garbelotto M."/>
            <person name="Gijzen M."/>
            <person name="Gordon S.G."/>
            <person name="Govers F."/>
            <person name="Grunwald N.J."/>
            <person name="Huang W."/>
            <person name="Ivors K.L."/>
            <person name="Jones R.W."/>
            <person name="Kamoun S."/>
            <person name="Krampis K."/>
            <person name="Lamour K.H."/>
            <person name="Lee M.K."/>
            <person name="McDonald W.H."/>
            <person name="Medina M."/>
            <person name="Meijer H.J."/>
            <person name="Nordberg E.K."/>
            <person name="Maclean D.J."/>
            <person name="Ospina-Giraldo M.D."/>
            <person name="Morris P.F."/>
            <person name="Phuntumart V."/>
            <person name="Putnam N.H."/>
            <person name="Rash S."/>
            <person name="Rose J.K."/>
            <person name="Sakihama Y."/>
            <person name="Salamov A.A."/>
            <person name="Savidor A."/>
            <person name="Scheuring C.F."/>
            <person name="Smith B.M."/>
            <person name="Sobral B.W."/>
            <person name="Terry A."/>
            <person name="Torto-Alalibo T.A."/>
            <person name="Win J."/>
            <person name="Xu Z."/>
            <person name="Zhang H."/>
            <person name="Grigoriev I.V."/>
            <person name="Rokhsar D.S."/>
            <person name="Boore J.L."/>
        </authorList>
    </citation>
    <scope>NUCLEOTIDE SEQUENCE [LARGE SCALE GENOMIC DNA]</scope>
    <source>
        <strain evidence="8 9">P6497</strain>
    </source>
</reference>
<evidence type="ECO:0000256" key="4">
    <source>
        <dbReference type="ARBA" id="ARBA00022978"/>
    </source>
</evidence>
<evidence type="ECO:0000256" key="7">
    <source>
        <dbReference type="SAM" id="MobiDB-lite"/>
    </source>
</evidence>
<dbReference type="Gene3D" id="1.10.239.10">
    <property type="entry name" value="Elicitin domain"/>
    <property type="match status" value="1"/>
</dbReference>
<dbReference type="AlphaFoldDB" id="G4Z4E1"/>
<evidence type="ECO:0000313" key="9">
    <source>
        <dbReference type="Proteomes" id="UP000002640"/>
    </source>
</evidence>
<evidence type="ECO:0000313" key="8">
    <source>
        <dbReference type="EMBL" id="EGZ20145.1"/>
    </source>
</evidence>
<protein>
    <recommendedName>
        <fullName evidence="6">Elicitin</fullName>
    </recommendedName>
</protein>
<feature type="compositionally biased region" description="Low complexity" evidence="7">
    <location>
        <begin position="107"/>
        <end position="143"/>
    </location>
</feature>
<sequence>MDTCDLAAIKTTLMGNETIADKLTTAADKCEADTGVDIFAIEGFPTKETALEFQQSNDGCNVAINIVTSQANINTRCHIDVNGTMVIYGDLVSDFLTGKTGNESESDSASESLSESASGSESESESGSSSTASSNSTSTSDAPTTTLSLVMYGAVAGIAIALR</sequence>
<dbReference type="InterPro" id="IPR036470">
    <property type="entry name" value="Elicitin_sf"/>
</dbReference>
<dbReference type="RefSeq" id="XP_009522862.1">
    <property type="nucleotide sequence ID" value="XM_009524567.1"/>
</dbReference>
<dbReference type="Proteomes" id="UP000002640">
    <property type="component" value="Unassembled WGS sequence"/>
</dbReference>
<dbReference type="GO" id="GO:0005576">
    <property type="term" value="C:extracellular region"/>
    <property type="evidence" value="ECO:0007669"/>
    <property type="project" value="UniProtKB-SubCell"/>
</dbReference>
<dbReference type="SMR" id="G4Z4E1"/>
<dbReference type="KEGG" id="psoj:PHYSODRAFT_285373"/>
<dbReference type="EMBL" id="JH159153">
    <property type="protein sequence ID" value="EGZ20145.1"/>
    <property type="molecule type" value="Genomic_DNA"/>
</dbReference>
<dbReference type="GeneID" id="20640029"/>
<feature type="region of interest" description="Disordered" evidence="7">
    <location>
        <begin position="99"/>
        <end position="143"/>
    </location>
</feature>
<dbReference type="OMA" id="TNINTQC"/>
<gene>
    <name evidence="8" type="ORF">PHYSODRAFT_285373</name>
</gene>
<comment type="function">
    <text evidence="6">Induces local and distal defense responses (incompatible hypersensitive reaction) in plants from the solanaceae and cruciferae families. Elicits leaf necrosis and causes the accumulation of pathogenesis-related proteins. Might interact with the lipidic molecules of the plasma membrane.</text>
</comment>
<proteinExistence type="inferred from homology"/>
<evidence type="ECO:0000256" key="6">
    <source>
        <dbReference type="RuleBase" id="RU368111"/>
    </source>
</evidence>
<keyword evidence="3 6" id="KW-0964">Secreted</keyword>
<evidence type="ECO:0000256" key="5">
    <source>
        <dbReference type="ARBA" id="ARBA00023157"/>
    </source>
</evidence>
<dbReference type="Pfam" id="PF00964">
    <property type="entry name" value="Elicitin"/>
    <property type="match status" value="1"/>
</dbReference>
<accession>G4Z4E1</accession>
<name>G4Z4E1_PHYSP</name>